<evidence type="ECO:0000259" key="1">
    <source>
        <dbReference type="Pfam" id="PF00149"/>
    </source>
</evidence>
<dbReference type="Proteomes" id="UP000185499">
    <property type="component" value="Chromosome"/>
</dbReference>
<dbReference type="KEGG" id="lah:LA20533_03190"/>
<organism evidence="2 3">
    <name type="scientific">Amylolactobacillus amylophilus DSM 20533 = JCM 1125</name>
    <dbReference type="NCBI Taxonomy" id="1423721"/>
    <lineage>
        <taxon>Bacteria</taxon>
        <taxon>Bacillati</taxon>
        <taxon>Bacillota</taxon>
        <taxon>Bacilli</taxon>
        <taxon>Lactobacillales</taxon>
        <taxon>Lactobacillaceae</taxon>
        <taxon>Amylolactobacillus</taxon>
    </lineage>
</organism>
<keyword evidence="3" id="KW-1185">Reference proteome</keyword>
<sequence length="461" mass="52918">MKLWKNDSSMLIRMRTLSRKLGLQKTVPFDEMQHYTKPGVYNVDSAEVTPDGKEFQLVVTKNNNDELVQSLVPSGAQDLTPEYVRVFDKRIHRFRAFYNVNKGTRYRVEKYLDSFATRVQDSITANSINIGVITDTHDKDVDAIDFYGTNGLQHVKEFNRLESSGILDLKAHLGDWIDGSDAGFVSAERLVGLRDAFASNKTPYINVKGNHDDNDKFDEHNDRFVSFSEGEFESIMWPAMYRQPSIRYVTKKNGLGYFDFGKLRVIFINTSDVPYLVNENGIKKYDTKLTLAVREDQIEELIEVLSESSGKEIMVLGHANIINRKGNNVLKYNGRTLHELLVAYNQRAKGHLHTSDVPEEFELYNGFDFSQITDSRIFAYVCGHRHVEDQYKINGIQYILLNCSALMGKGYALTTSYNKRWDRKIDHPSEATGYVLNVDLERQILQVFGYGAASFRRVFRI</sequence>
<dbReference type="EMBL" id="CP018888">
    <property type="protein sequence ID" value="APT18336.1"/>
    <property type="molecule type" value="Genomic_DNA"/>
</dbReference>
<dbReference type="AlphaFoldDB" id="A0A1L6XBI5"/>
<dbReference type="RefSeq" id="WP_056945916.1">
    <property type="nucleotide sequence ID" value="NZ_AYYS01000007.1"/>
</dbReference>
<dbReference type="OrthoDB" id="2323337at2"/>
<gene>
    <name evidence="2" type="ORF">LA20533_03190</name>
</gene>
<dbReference type="Pfam" id="PF00149">
    <property type="entry name" value="Metallophos"/>
    <property type="match status" value="1"/>
</dbReference>
<dbReference type="SUPFAM" id="SSF56300">
    <property type="entry name" value="Metallo-dependent phosphatases"/>
    <property type="match status" value="1"/>
</dbReference>
<dbReference type="Gene3D" id="3.60.21.10">
    <property type="match status" value="1"/>
</dbReference>
<evidence type="ECO:0000313" key="3">
    <source>
        <dbReference type="Proteomes" id="UP000185499"/>
    </source>
</evidence>
<dbReference type="InterPro" id="IPR004843">
    <property type="entry name" value="Calcineurin-like_PHP"/>
</dbReference>
<accession>A0A1L6XBI5</accession>
<dbReference type="GO" id="GO:0016787">
    <property type="term" value="F:hydrolase activity"/>
    <property type="evidence" value="ECO:0007669"/>
    <property type="project" value="InterPro"/>
</dbReference>
<reference evidence="2 3" key="1">
    <citation type="submission" date="2016-12" db="EMBL/GenBank/DDBJ databases">
        <title>The whole genome sequencing and assembly of Lactobacillus amylophilus DSM 20533T strain.</title>
        <authorList>
            <person name="Lee Y.-J."/>
            <person name="Yi H."/>
            <person name="Bahn Y.-S."/>
            <person name="Kim J.F."/>
            <person name="Lee D.-W."/>
        </authorList>
    </citation>
    <scope>NUCLEOTIDE SEQUENCE [LARGE SCALE GENOMIC DNA]</scope>
    <source>
        <strain evidence="2 3">DSM 20533</strain>
    </source>
</reference>
<protein>
    <submittedName>
        <fullName evidence="2">Serine/threonine protein phosphatase</fullName>
    </submittedName>
</protein>
<proteinExistence type="predicted"/>
<feature type="domain" description="Calcineurin-like phosphoesterase" evidence="1">
    <location>
        <begin position="129"/>
        <end position="387"/>
    </location>
</feature>
<name>A0A1L6XBI5_9LACO</name>
<evidence type="ECO:0000313" key="2">
    <source>
        <dbReference type="EMBL" id="APT18336.1"/>
    </source>
</evidence>
<dbReference type="InterPro" id="IPR029052">
    <property type="entry name" value="Metallo-depent_PP-like"/>
</dbReference>